<dbReference type="AlphaFoldDB" id="A0A9D0ZPH4"/>
<dbReference type="Proteomes" id="UP000886786">
    <property type="component" value="Unassembled WGS sequence"/>
</dbReference>
<proteinExistence type="predicted"/>
<sequence length="244" mass="28901">MFFDRLTDKGELYAGLEKQDLEQCENIYRYVKSCLLKYKYISDYAWDNRKQDAGNKKWFKGKENHKKVFKKFVLNDEDISWLADDAVKYYLEQVYWGMRRKDVIAAIDSIYLEGRRYNVLEDLKNCNCQDFEEADLRLSSNEMLPWTKDIKKHVKNIYKGINFYEGGMHVSMTSSGTILGDSNDRHQESQKIRYALAKRRGCSPDEVDDKEVSLAVIRNTQRHINLHKSYAKTRYSFLLERPPV</sequence>
<protein>
    <submittedName>
        <fullName evidence="1">Uncharacterized protein</fullName>
    </submittedName>
</protein>
<evidence type="ECO:0000313" key="2">
    <source>
        <dbReference type="Proteomes" id="UP000886786"/>
    </source>
</evidence>
<reference evidence="1" key="2">
    <citation type="journal article" date="2021" name="PeerJ">
        <title>Extensive microbial diversity within the chicken gut microbiome revealed by metagenomics and culture.</title>
        <authorList>
            <person name="Gilroy R."/>
            <person name="Ravi A."/>
            <person name="Getino M."/>
            <person name="Pursley I."/>
            <person name="Horton D.L."/>
            <person name="Alikhan N.F."/>
            <person name="Baker D."/>
            <person name="Gharbi K."/>
            <person name="Hall N."/>
            <person name="Watson M."/>
            <person name="Adriaenssens E.M."/>
            <person name="Foster-Nyarko E."/>
            <person name="Jarju S."/>
            <person name="Secka A."/>
            <person name="Antonio M."/>
            <person name="Oren A."/>
            <person name="Chaudhuri R.R."/>
            <person name="La Ragione R."/>
            <person name="Hildebrand F."/>
            <person name="Pallen M.J."/>
        </authorList>
    </citation>
    <scope>NUCLEOTIDE SEQUENCE</scope>
    <source>
        <strain evidence="1">CHK147-3167</strain>
    </source>
</reference>
<organism evidence="1 2">
    <name type="scientific">Candidatus Coprosoma intestinipullorum</name>
    <dbReference type="NCBI Taxonomy" id="2840752"/>
    <lineage>
        <taxon>Bacteria</taxon>
        <taxon>Bacillati</taxon>
        <taxon>Bacillota</taxon>
        <taxon>Bacillota incertae sedis</taxon>
        <taxon>Candidatus Coprosoma</taxon>
    </lineage>
</organism>
<gene>
    <name evidence="1" type="ORF">IAB27_00515</name>
</gene>
<evidence type="ECO:0000313" key="1">
    <source>
        <dbReference type="EMBL" id="HIQ90101.1"/>
    </source>
</evidence>
<comment type="caution">
    <text evidence="1">The sequence shown here is derived from an EMBL/GenBank/DDBJ whole genome shotgun (WGS) entry which is preliminary data.</text>
</comment>
<dbReference type="EMBL" id="DVFV01000014">
    <property type="protein sequence ID" value="HIQ90101.1"/>
    <property type="molecule type" value="Genomic_DNA"/>
</dbReference>
<accession>A0A9D0ZPH4</accession>
<name>A0A9D0ZPH4_9FIRM</name>
<reference evidence="1" key="1">
    <citation type="submission" date="2020-10" db="EMBL/GenBank/DDBJ databases">
        <authorList>
            <person name="Gilroy R."/>
        </authorList>
    </citation>
    <scope>NUCLEOTIDE SEQUENCE</scope>
    <source>
        <strain evidence="1">CHK147-3167</strain>
    </source>
</reference>